<evidence type="ECO:0000256" key="2">
    <source>
        <dbReference type="ARBA" id="ARBA00004496"/>
    </source>
</evidence>
<keyword evidence="7" id="KW-0949">S-adenosyl-L-methionine</keyword>
<dbReference type="InterPro" id="IPR029063">
    <property type="entry name" value="SAM-dependent_MTases_sf"/>
</dbReference>
<evidence type="ECO:0000256" key="6">
    <source>
        <dbReference type="ARBA" id="ARBA00022679"/>
    </source>
</evidence>
<organism evidence="10 11">
    <name type="scientific">Perkinsus olseni</name>
    <name type="common">Perkinsus atlanticus</name>
    <dbReference type="NCBI Taxonomy" id="32597"/>
    <lineage>
        <taxon>Eukaryota</taxon>
        <taxon>Sar</taxon>
        <taxon>Alveolata</taxon>
        <taxon>Perkinsozoa</taxon>
        <taxon>Perkinsea</taxon>
        <taxon>Perkinsida</taxon>
        <taxon>Perkinsidae</taxon>
        <taxon>Perkinsus</taxon>
    </lineage>
</organism>
<sequence length="176" mass="18895">MGSTYWTEGYPPVPFDTTSVAATDMAVAEDLKVDVVSSITGDFDSNVDLKSGFRVWECSIDLARYVHEHPAPVTKVLELGCGHALPGIAVVYQHQPPRERGRASTASPKGRLLMVSRYVTGAWGEGLTRLLKGDAGLFDLILSSEGIYKYCSCLVAVVAITTSPVNSPAFMPESSP</sequence>
<evidence type="ECO:0000256" key="5">
    <source>
        <dbReference type="ARBA" id="ARBA00022603"/>
    </source>
</evidence>
<evidence type="ECO:0000313" key="11">
    <source>
        <dbReference type="Proteomes" id="UP000541610"/>
    </source>
</evidence>
<evidence type="ECO:0000256" key="3">
    <source>
        <dbReference type="ARBA" id="ARBA00012533"/>
    </source>
</evidence>
<evidence type="ECO:0000313" key="10">
    <source>
        <dbReference type="EMBL" id="KAF4696305.1"/>
    </source>
</evidence>
<dbReference type="Gene3D" id="3.40.50.150">
    <property type="entry name" value="Vaccinia Virus protein VP39"/>
    <property type="match status" value="1"/>
</dbReference>
<keyword evidence="6 10" id="KW-0808">Transferase</keyword>
<gene>
    <name evidence="10" type="primary">METTL18</name>
    <name evidence="10" type="ORF">FOZ60_001427</name>
</gene>
<dbReference type="EMBL" id="JABANP010000012">
    <property type="protein sequence ID" value="KAF4696305.1"/>
    <property type="molecule type" value="Genomic_DNA"/>
</dbReference>
<keyword evidence="5 10" id="KW-0489">Methyltransferase</keyword>
<dbReference type="EC" id="2.1.1.85" evidence="3"/>
<proteinExistence type="inferred from homology"/>
<evidence type="ECO:0000256" key="1">
    <source>
        <dbReference type="ARBA" id="ARBA00004123"/>
    </source>
</evidence>
<accession>A0A7J6PJI5</accession>
<dbReference type="GO" id="GO:0005634">
    <property type="term" value="C:nucleus"/>
    <property type="evidence" value="ECO:0007669"/>
    <property type="project" value="UniProtKB-SubCell"/>
</dbReference>
<comment type="similarity">
    <text evidence="9">Belongs to the methyltransferase superfamily. METTL18 family.</text>
</comment>
<dbReference type="InterPro" id="IPR019410">
    <property type="entry name" value="Methyltransf_16"/>
</dbReference>
<evidence type="ECO:0000256" key="8">
    <source>
        <dbReference type="ARBA" id="ARBA00023242"/>
    </source>
</evidence>
<evidence type="ECO:0000256" key="4">
    <source>
        <dbReference type="ARBA" id="ARBA00022490"/>
    </source>
</evidence>
<evidence type="ECO:0000256" key="9">
    <source>
        <dbReference type="ARBA" id="ARBA00038126"/>
    </source>
</evidence>
<dbReference type="AlphaFoldDB" id="A0A7J6PJI5"/>
<name>A0A7J6PJI5_PEROL</name>
<protein>
    <recommendedName>
        <fullName evidence="3">protein-histidine N-methyltransferase</fullName>
        <ecNumber evidence="3">2.1.1.85</ecNumber>
    </recommendedName>
</protein>
<reference evidence="10 11" key="1">
    <citation type="submission" date="2020-04" db="EMBL/GenBank/DDBJ databases">
        <title>Perkinsus olseni comparative genomics.</title>
        <authorList>
            <person name="Bogema D.R."/>
        </authorList>
    </citation>
    <scope>NUCLEOTIDE SEQUENCE [LARGE SCALE GENOMIC DNA]</scope>
    <source>
        <strain evidence="10">00978-12</strain>
    </source>
</reference>
<dbReference type="OrthoDB" id="436630at2759"/>
<evidence type="ECO:0000256" key="7">
    <source>
        <dbReference type="ARBA" id="ARBA00022691"/>
    </source>
</evidence>
<dbReference type="PANTHER" id="PTHR14614">
    <property type="entry name" value="HEPATOCELLULAR CARCINOMA-ASSOCIATED ANTIGEN"/>
    <property type="match status" value="1"/>
</dbReference>
<dbReference type="GO" id="GO:0005737">
    <property type="term" value="C:cytoplasm"/>
    <property type="evidence" value="ECO:0007669"/>
    <property type="project" value="UniProtKB-SubCell"/>
</dbReference>
<dbReference type="PANTHER" id="PTHR14614:SF39">
    <property type="entry name" value="HISTIDINE PROTEIN METHYLTRANSFERASE 1 HOMOLOG"/>
    <property type="match status" value="1"/>
</dbReference>
<comment type="subcellular location">
    <subcellularLocation>
        <location evidence="2">Cytoplasm</location>
    </subcellularLocation>
    <subcellularLocation>
        <location evidence="1">Nucleus</location>
    </subcellularLocation>
</comment>
<keyword evidence="8" id="KW-0539">Nucleus</keyword>
<keyword evidence="4" id="KW-0963">Cytoplasm</keyword>
<dbReference type="GO" id="GO:0018064">
    <property type="term" value="F:protein-L-histidine N-tele-methyltransferase activity"/>
    <property type="evidence" value="ECO:0007669"/>
    <property type="project" value="UniProtKB-EC"/>
</dbReference>
<dbReference type="GO" id="GO:0032259">
    <property type="term" value="P:methylation"/>
    <property type="evidence" value="ECO:0007669"/>
    <property type="project" value="UniProtKB-KW"/>
</dbReference>
<dbReference type="Proteomes" id="UP000541610">
    <property type="component" value="Unassembled WGS sequence"/>
</dbReference>
<comment type="caution">
    <text evidence="10">The sequence shown here is derived from an EMBL/GenBank/DDBJ whole genome shotgun (WGS) entry which is preliminary data.</text>
</comment>